<proteinExistence type="predicted"/>
<evidence type="ECO:0000313" key="1">
    <source>
        <dbReference type="EMBL" id="QDU95616.1"/>
    </source>
</evidence>
<reference evidence="1 2" key="1">
    <citation type="submission" date="2019-02" db="EMBL/GenBank/DDBJ databases">
        <title>Deep-cultivation of Planctomycetes and their phenomic and genomic characterization uncovers novel biology.</title>
        <authorList>
            <person name="Wiegand S."/>
            <person name="Jogler M."/>
            <person name="Boedeker C."/>
            <person name="Pinto D."/>
            <person name="Vollmers J."/>
            <person name="Rivas-Marin E."/>
            <person name="Kohn T."/>
            <person name="Peeters S.H."/>
            <person name="Heuer A."/>
            <person name="Rast P."/>
            <person name="Oberbeckmann S."/>
            <person name="Bunk B."/>
            <person name="Jeske O."/>
            <person name="Meyerdierks A."/>
            <person name="Storesund J.E."/>
            <person name="Kallscheuer N."/>
            <person name="Luecker S."/>
            <person name="Lage O.M."/>
            <person name="Pohl T."/>
            <person name="Merkel B.J."/>
            <person name="Hornburger P."/>
            <person name="Mueller R.-W."/>
            <person name="Bruemmer F."/>
            <person name="Labrenz M."/>
            <person name="Spormann A.M."/>
            <person name="Op den Camp H."/>
            <person name="Overmann J."/>
            <person name="Amann R."/>
            <person name="Jetten M.S.M."/>
            <person name="Mascher T."/>
            <person name="Medema M.H."/>
            <person name="Devos D.P."/>
            <person name="Kaster A.-K."/>
            <person name="Ovreas L."/>
            <person name="Rohde M."/>
            <person name="Galperin M.Y."/>
            <person name="Jogler C."/>
        </authorList>
    </citation>
    <scope>NUCLEOTIDE SEQUENCE [LARGE SCALE GENOMIC DNA]</scope>
    <source>
        <strain evidence="1 2">Pla85_3_4</strain>
    </source>
</reference>
<dbReference type="KEGG" id="lcre:Pla8534_34320"/>
<evidence type="ECO:0000313" key="2">
    <source>
        <dbReference type="Proteomes" id="UP000317648"/>
    </source>
</evidence>
<keyword evidence="2" id="KW-1185">Reference proteome</keyword>
<dbReference type="RefSeq" id="WP_145054331.1">
    <property type="nucleotide sequence ID" value="NZ_CP036433.1"/>
</dbReference>
<name>A0A518DUV1_9BACT</name>
<dbReference type="OrthoDB" id="245165at2"/>
<accession>A0A518DUV1</accession>
<dbReference type="EMBL" id="CP036433">
    <property type="protein sequence ID" value="QDU95616.1"/>
    <property type="molecule type" value="Genomic_DNA"/>
</dbReference>
<dbReference type="AlphaFoldDB" id="A0A518DUV1"/>
<gene>
    <name evidence="1" type="ORF">Pla8534_34320</name>
</gene>
<sequence>MDPETAVANLAEILAARDKFTELEIYEAMEEQGFPEPVAIHAYKFTQTAWARAVLYSMGVRFDNEYIWFDADGEAVRAGLIEEEPYYLAAVGLVEKYAHKPAFSLLVQMSAEANTVDAALQDGSEAENLVLGPAAFFMEAATEEGIAKARKYLTDPR</sequence>
<organism evidence="1 2">
    <name type="scientific">Lignipirellula cremea</name>
    <dbReference type="NCBI Taxonomy" id="2528010"/>
    <lineage>
        <taxon>Bacteria</taxon>
        <taxon>Pseudomonadati</taxon>
        <taxon>Planctomycetota</taxon>
        <taxon>Planctomycetia</taxon>
        <taxon>Pirellulales</taxon>
        <taxon>Pirellulaceae</taxon>
        <taxon>Lignipirellula</taxon>
    </lineage>
</organism>
<protein>
    <submittedName>
        <fullName evidence="1">Uncharacterized protein</fullName>
    </submittedName>
</protein>
<dbReference type="Proteomes" id="UP000317648">
    <property type="component" value="Chromosome"/>
</dbReference>